<evidence type="ECO:0000313" key="2">
    <source>
        <dbReference type="Proteomes" id="UP000887565"/>
    </source>
</evidence>
<dbReference type="Proteomes" id="UP000887565">
    <property type="component" value="Unplaced"/>
</dbReference>
<feature type="region of interest" description="Disordered" evidence="1">
    <location>
        <begin position="468"/>
        <end position="507"/>
    </location>
</feature>
<dbReference type="AlphaFoldDB" id="A0A915HRW5"/>
<dbReference type="WBParaSite" id="nRc.2.0.1.t04117-RA">
    <property type="protein sequence ID" value="nRc.2.0.1.t04117-RA"/>
    <property type="gene ID" value="nRc.2.0.1.g04117"/>
</dbReference>
<accession>A0A915HRW5</accession>
<organism evidence="2 3">
    <name type="scientific">Romanomermis culicivorax</name>
    <name type="common">Nematode worm</name>
    <dbReference type="NCBI Taxonomy" id="13658"/>
    <lineage>
        <taxon>Eukaryota</taxon>
        <taxon>Metazoa</taxon>
        <taxon>Ecdysozoa</taxon>
        <taxon>Nematoda</taxon>
        <taxon>Enoplea</taxon>
        <taxon>Dorylaimia</taxon>
        <taxon>Mermithida</taxon>
        <taxon>Mermithoidea</taxon>
        <taxon>Mermithidae</taxon>
        <taxon>Romanomermis</taxon>
    </lineage>
</organism>
<proteinExistence type="predicted"/>
<evidence type="ECO:0000256" key="1">
    <source>
        <dbReference type="SAM" id="MobiDB-lite"/>
    </source>
</evidence>
<name>A0A915HRW5_ROMCU</name>
<reference evidence="3" key="1">
    <citation type="submission" date="2022-11" db="UniProtKB">
        <authorList>
            <consortium name="WormBaseParasite"/>
        </authorList>
    </citation>
    <scope>IDENTIFICATION</scope>
</reference>
<protein>
    <submittedName>
        <fullName evidence="3">Uncharacterized protein</fullName>
    </submittedName>
</protein>
<evidence type="ECO:0000313" key="3">
    <source>
        <dbReference type="WBParaSite" id="nRc.2.0.1.t04117-RA"/>
    </source>
</evidence>
<sequence length="507" mass="55397">MIATTKNVNPDNAPPKIYPVTGNKVLATNLNLKKCTSTVSTDLQAEIVLAYHNPQAFGATPTSRAPTILKIAFGSSDKMLNEQIGRISAIQPTPHKCRKPNFGLTPMISMANVIVDHTAEHGPKEIQITPVAHKIIFMKPSTQAFQIPIKLGAVKAHALIDTSAQCSVLSSGLVKCPFDKQSLQLLICGKIKVADGAVVNTHGPVVVKMKSTFGEHMIKCGYPRDLKVGRKLHRNPRSEVAAQSNRLGSPSNEIFLKDREQQHSPENSGRGGSHAESPVNCQVATAAADCVLTDHEPAALHKSLPCHTNQQRLEFALNKMTAKTYVKAAKKAKALCMLRQNRNVFSLPSDKPTITSKLTISIDTGTAKPVSLHYYRATMEQRPIHIFTQAQLKMHEKIKANLDVAAAVSKEYFDRKARTRAFAVNHLVLLTNTQKANKIQPDFIRPFIIMDASRAAENVVTIDSLNVPGRPQTVSRTPLKPFVPGPAKEAFELEAGGPHSPHTSRHQ</sequence>
<keyword evidence="2" id="KW-1185">Reference proteome</keyword>